<dbReference type="GO" id="GO:0033969">
    <property type="term" value="F:gamma-glutamyl-gamma-aminobutyrate hydrolase activity"/>
    <property type="evidence" value="ECO:0007669"/>
    <property type="project" value="TreeGrafter"/>
</dbReference>
<dbReference type="InterPro" id="IPR011697">
    <property type="entry name" value="Peptidase_C26"/>
</dbReference>
<dbReference type="CDD" id="cd01745">
    <property type="entry name" value="GATase1_2"/>
    <property type="match status" value="1"/>
</dbReference>
<dbReference type="GO" id="GO:0016740">
    <property type="term" value="F:transferase activity"/>
    <property type="evidence" value="ECO:0007669"/>
    <property type="project" value="UniProtKB-KW"/>
</dbReference>
<keyword evidence="2" id="KW-1185">Reference proteome</keyword>
<dbReference type="Pfam" id="PF07722">
    <property type="entry name" value="Peptidase_C26"/>
    <property type="match status" value="1"/>
</dbReference>
<evidence type="ECO:0000313" key="2">
    <source>
        <dbReference type="Proteomes" id="UP000054874"/>
    </source>
</evidence>
<dbReference type="EMBL" id="LNAM01000147">
    <property type="protein sequence ID" value="KSV59365.1"/>
    <property type="molecule type" value="Genomic_DNA"/>
</dbReference>
<organism evidence="1 2">
    <name type="scientific">Acetivibrio ethanolgignens</name>
    <dbReference type="NCBI Taxonomy" id="290052"/>
    <lineage>
        <taxon>Bacteria</taxon>
        <taxon>Bacillati</taxon>
        <taxon>Bacillota</taxon>
        <taxon>Clostridia</taxon>
        <taxon>Eubacteriales</taxon>
        <taxon>Oscillospiraceae</taxon>
        <taxon>Acetivibrio</taxon>
    </lineage>
</organism>
<dbReference type="InterPro" id="IPR029062">
    <property type="entry name" value="Class_I_gatase-like"/>
</dbReference>
<dbReference type="PROSITE" id="PS51273">
    <property type="entry name" value="GATASE_TYPE_1"/>
    <property type="match status" value="1"/>
</dbReference>
<reference evidence="1 2" key="1">
    <citation type="submission" date="2015-11" db="EMBL/GenBank/DDBJ databases">
        <title>Butyribacter intestini gen. nov., sp. nov., a butyric acid-producing bacterium of the family Lachnospiraceae isolated from the human faeces.</title>
        <authorList>
            <person name="Zou Y."/>
            <person name="Xue W."/>
            <person name="Luo G."/>
            <person name="Lv M."/>
        </authorList>
    </citation>
    <scope>NUCLEOTIDE SEQUENCE [LARGE SCALE GENOMIC DNA]</scope>
    <source>
        <strain evidence="1 2">ACET-33324</strain>
    </source>
</reference>
<accession>A0A0V8QFJ7</accession>
<dbReference type="STRING" id="290052.ASU35_09410"/>
<dbReference type="PANTHER" id="PTHR43235:SF1">
    <property type="entry name" value="GLUTAMINE AMIDOTRANSFERASE PB2B2.05-RELATED"/>
    <property type="match status" value="1"/>
</dbReference>
<dbReference type="Gene3D" id="3.40.50.880">
    <property type="match status" value="1"/>
</dbReference>
<evidence type="ECO:0000313" key="1">
    <source>
        <dbReference type="EMBL" id="KSV59365.1"/>
    </source>
</evidence>
<keyword evidence="1" id="KW-0808">Transferase</keyword>
<sequence>MKKPLVGIVGNILVMDGGMFPGIKRDYVNRDYVKSIGLAGGAAVILPVMDEEEIVRTQLEGVDAILLSGGYDLYPQSYGEEPMWEQGFIYQEVDDYYFKVIKAARELGKPVFGICKGIQAINVAFGGTLYQDIKKQVPDSIKHSQSAPRYAGTHQVEICKDSFLGECLPEKLLVNSYHHQAIKEVAEGFSVTARSVDGVIEGIESLKESFIAAVQWHPEMMAAQGNKDMIRLLQNFLRKI</sequence>
<dbReference type="OrthoDB" id="9813383at2"/>
<proteinExistence type="predicted"/>
<dbReference type="GO" id="GO:0005829">
    <property type="term" value="C:cytosol"/>
    <property type="evidence" value="ECO:0007669"/>
    <property type="project" value="TreeGrafter"/>
</dbReference>
<dbReference type="InterPro" id="IPR044668">
    <property type="entry name" value="PuuD-like"/>
</dbReference>
<comment type="caution">
    <text evidence="1">The sequence shown here is derived from an EMBL/GenBank/DDBJ whole genome shotgun (WGS) entry which is preliminary data.</text>
</comment>
<dbReference type="AlphaFoldDB" id="A0A0V8QFJ7"/>
<dbReference type="PANTHER" id="PTHR43235">
    <property type="entry name" value="GLUTAMINE AMIDOTRANSFERASE PB2B2.05-RELATED"/>
    <property type="match status" value="1"/>
</dbReference>
<dbReference type="GO" id="GO:0006598">
    <property type="term" value="P:polyamine catabolic process"/>
    <property type="evidence" value="ECO:0007669"/>
    <property type="project" value="TreeGrafter"/>
</dbReference>
<protein>
    <submittedName>
        <fullName evidence="1">Glutamine amidotransferase</fullName>
    </submittedName>
</protein>
<dbReference type="SUPFAM" id="SSF52317">
    <property type="entry name" value="Class I glutamine amidotransferase-like"/>
    <property type="match status" value="1"/>
</dbReference>
<name>A0A0V8QFJ7_9FIRM</name>
<gene>
    <name evidence="1" type="ORF">ASU35_09410</name>
</gene>
<dbReference type="Proteomes" id="UP000054874">
    <property type="component" value="Unassembled WGS sequence"/>
</dbReference>
<dbReference type="RefSeq" id="WP_058352434.1">
    <property type="nucleotide sequence ID" value="NZ_CABMMD010000147.1"/>
</dbReference>
<keyword evidence="1" id="KW-0315">Glutamine amidotransferase</keyword>